<dbReference type="AlphaFoldDB" id="A0A1H3V2E1"/>
<evidence type="ECO:0000313" key="2">
    <source>
        <dbReference type="Proteomes" id="UP000198935"/>
    </source>
</evidence>
<organism evidence="1 2">
    <name type="scientific">Evansella caseinilytica</name>
    <dbReference type="NCBI Taxonomy" id="1503961"/>
    <lineage>
        <taxon>Bacteria</taxon>
        <taxon>Bacillati</taxon>
        <taxon>Bacillota</taxon>
        <taxon>Bacilli</taxon>
        <taxon>Bacillales</taxon>
        <taxon>Bacillaceae</taxon>
        <taxon>Evansella</taxon>
    </lineage>
</organism>
<evidence type="ECO:0008006" key="3">
    <source>
        <dbReference type="Google" id="ProtNLM"/>
    </source>
</evidence>
<reference evidence="2" key="1">
    <citation type="submission" date="2016-10" db="EMBL/GenBank/DDBJ databases">
        <authorList>
            <person name="Varghese N."/>
            <person name="Submissions S."/>
        </authorList>
    </citation>
    <scope>NUCLEOTIDE SEQUENCE [LARGE SCALE GENOMIC DNA]</scope>
    <source>
        <strain evidence="2">SP</strain>
    </source>
</reference>
<dbReference type="EMBL" id="FNPI01000034">
    <property type="protein sequence ID" value="SDZ68391.1"/>
    <property type="molecule type" value="Genomic_DNA"/>
</dbReference>
<evidence type="ECO:0000313" key="1">
    <source>
        <dbReference type="EMBL" id="SDZ68391.1"/>
    </source>
</evidence>
<sequence length="52" mass="6447">MKKYRRANVVIPNIHPSHFSNQLRRENQRLIKRLERLERGLYGMRKRSKKEN</sequence>
<keyword evidence="2" id="KW-1185">Reference proteome</keyword>
<gene>
    <name evidence="1" type="ORF">SAMN05421736_13418</name>
</gene>
<protein>
    <recommendedName>
        <fullName evidence="3">Transposase</fullName>
    </recommendedName>
</protein>
<accession>A0A1H3V2E1</accession>
<name>A0A1H3V2E1_9BACI</name>
<dbReference type="Proteomes" id="UP000198935">
    <property type="component" value="Unassembled WGS sequence"/>
</dbReference>
<proteinExistence type="predicted"/>